<keyword evidence="3" id="KW-0378">Hydrolase</keyword>
<dbReference type="Proteomes" id="UP000637632">
    <property type="component" value="Unassembled WGS sequence"/>
</dbReference>
<name>A0ABR6XCW1_9BURK</name>
<evidence type="ECO:0000259" key="2">
    <source>
        <dbReference type="Pfam" id="PF01557"/>
    </source>
</evidence>
<organism evidence="3 4">
    <name type="scientific">Undibacterium aquatile</name>
    <dbReference type="NCBI Taxonomy" id="1537398"/>
    <lineage>
        <taxon>Bacteria</taxon>
        <taxon>Pseudomonadati</taxon>
        <taxon>Pseudomonadota</taxon>
        <taxon>Betaproteobacteria</taxon>
        <taxon>Burkholderiales</taxon>
        <taxon>Oxalobacteraceae</taxon>
        <taxon>Undibacterium</taxon>
    </lineage>
</organism>
<gene>
    <name evidence="3" type="ORF">H8K26_03795</name>
</gene>
<dbReference type="InterPro" id="IPR050772">
    <property type="entry name" value="Hydratase-Decarb/MhpD_sf"/>
</dbReference>
<accession>A0ABR6XCW1</accession>
<dbReference type="EMBL" id="JACOFT010000001">
    <property type="protein sequence ID" value="MBC3810553.1"/>
    <property type="molecule type" value="Genomic_DNA"/>
</dbReference>
<evidence type="ECO:0000313" key="4">
    <source>
        <dbReference type="Proteomes" id="UP000637632"/>
    </source>
</evidence>
<proteinExistence type="predicted"/>
<evidence type="ECO:0000256" key="1">
    <source>
        <dbReference type="ARBA" id="ARBA00023239"/>
    </source>
</evidence>
<dbReference type="InterPro" id="IPR036663">
    <property type="entry name" value="Fumarylacetoacetase_C_sf"/>
</dbReference>
<dbReference type="GO" id="GO:0016787">
    <property type="term" value="F:hydrolase activity"/>
    <property type="evidence" value="ECO:0007669"/>
    <property type="project" value="UniProtKB-KW"/>
</dbReference>
<dbReference type="SUPFAM" id="SSF56529">
    <property type="entry name" value="FAH"/>
    <property type="match status" value="1"/>
</dbReference>
<feature type="domain" description="Fumarylacetoacetase-like C-terminal" evidence="2">
    <location>
        <begin position="98"/>
        <end position="265"/>
    </location>
</feature>
<sequence>MPSFHSNQQQRFSEAAAILLQRRRNGNKGERLPESCRPQNLDQALAIQAEVSAQSGDKIAAWKCGMPGANTVVLAPIYANTVFQETDTCEVWGDQPCARIEPELAFILGRDLPARTESYTVAEIDAAIRETRLALELIGTRYSNPDAATFAEHLADGLFNQGLYLGPVIHTNIHTDIHTDDAANLQTMPIKISCAGHTPQQFSGVHPAGNPRAPLYWLVEFLRNRGQGLQAGQAIITGSYAGSPDVPLHEDISVSFGQLGELHVRFISKTPA</sequence>
<keyword evidence="4" id="KW-1185">Reference proteome</keyword>
<reference evidence="3 4" key="1">
    <citation type="submission" date="2020-08" db="EMBL/GenBank/DDBJ databases">
        <title>Novel species isolated from subtropical streams in China.</title>
        <authorList>
            <person name="Lu H."/>
        </authorList>
    </citation>
    <scope>NUCLEOTIDE SEQUENCE [LARGE SCALE GENOMIC DNA]</scope>
    <source>
        <strain evidence="3 4">CCTCC AB 2015119</strain>
    </source>
</reference>
<dbReference type="PANTHER" id="PTHR30143:SF0">
    <property type="entry name" value="2-KETO-4-PENTENOATE HYDRATASE"/>
    <property type="match status" value="1"/>
</dbReference>
<protein>
    <submittedName>
        <fullName evidence="3">Fumarylacetoacetate hydrolase family protein</fullName>
    </submittedName>
</protein>
<evidence type="ECO:0000313" key="3">
    <source>
        <dbReference type="EMBL" id="MBC3810553.1"/>
    </source>
</evidence>
<dbReference type="PANTHER" id="PTHR30143">
    <property type="entry name" value="ACID HYDRATASE"/>
    <property type="match status" value="1"/>
</dbReference>
<dbReference type="Gene3D" id="3.90.850.10">
    <property type="entry name" value="Fumarylacetoacetase-like, C-terminal domain"/>
    <property type="match status" value="1"/>
</dbReference>
<dbReference type="InterPro" id="IPR011234">
    <property type="entry name" value="Fumarylacetoacetase-like_C"/>
</dbReference>
<dbReference type="RefSeq" id="WP_190477407.1">
    <property type="nucleotide sequence ID" value="NZ_JACOFT010000001.1"/>
</dbReference>
<keyword evidence="1" id="KW-0456">Lyase</keyword>
<comment type="caution">
    <text evidence="3">The sequence shown here is derived from an EMBL/GenBank/DDBJ whole genome shotgun (WGS) entry which is preliminary data.</text>
</comment>
<dbReference type="Pfam" id="PF01557">
    <property type="entry name" value="FAA_hydrolase"/>
    <property type="match status" value="1"/>
</dbReference>